<accession>A0A6H5H642</accession>
<evidence type="ECO:0000313" key="2">
    <source>
        <dbReference type="Proteomes" id="UP000479000"/>
    </source>
</evidence>
<evidence type="ECO:0000313" key="1">
    <source>
        <dbReference type="EMBL" id="CAB0012249.1"/>
    </source>
</evidence>
<protein>
    <submittedName>
        <fullName evidence="1">Uncharacterized protein</fullName>
    </submittedName>
</protein>
<organism evidence="1 2">
    <name type="scientific">Nesidiocoris tenuis</name>
    <dbReference type="NCBI Taxonomy" id="355587"/>
    <lineage>
        <taxon>Eukaryota</taxon>
        <taxon>Metazoa</taxon>
        <taxon>Ecdysozoa</taxon>
        <taxon>Arthropoda</taxon>
        <taxon>Hexapoda</taxon>
        <taxon>Insecta</taxon>
        <taxon>Pterygota</taxon>
        <taxon>Neoptera</taxon>
        <taxon>Paraneoptera</taxon>
        <taxon>Hemiptera</taxon>
        <taxon>Heteroptera</taxon>
        <taxon>Panheteroptera</taxon>
        <taxon>Cimicomorpha</taxon>
        <taxon>Miridae</taxon>
        <taxon>Dicyphina</taxon>
        <taxon>Nesidiocoris</taxon>
    </lineage>
</organism>
<dbReference type="AlphaFoldDB" id="A0A6H5H642"/>
<gene>
    <name evidence="1" type="ORF">NTEN_LOCUS17013</name>
</gene>
<keyword evidence="2" id="KW-1185">Reference proteome</keyword>
<feature type="non-terminal residue" evidence="1">
    <location>
        <position position="1"/>
    </location>
</feature>
<reference evidence="1 2" key="1">
    <citation type="submission" date="2020-02" db="EMBL/GenBank/DDBJ databases">
        <authorList>
            <person name="Ferguson B K."/>
        </authorList>
    </citation>
    <scope>NUCLEOTIDE SEQUENCE [LARGE SCALE GENOMIC DNA]</scope>
</reference>
<dbReference type="EMBL" id="CADCXU010025133">
    <property type="protein sequence ID" value="CAB0012249.1"/>
    <property type="molecule type" value="Genomic_DNA"/>
</dbReference>
<dbReference type="Proteomes" id="UP000479000">
    <property type="component" value="Unassembled WGS sequence"/>
</dbReference>
<sequence>FIQILFSGWVGPQHTVFTASAVRPSSARSKRNTEKRRTLECKKVYDKILAQYKDPEYCLLKYRQIIGNRLH</sequence>
<proteinExistence type="predicted"/>
<name>A0A6H5H642_9HEMI</name>